<dbReference type="AlphaFoldDB" id="W6MFV4"/>
<reference evidence="2" key="2">
    <citation type="submission" date="2014-02" db="EMBL/GenBank/DDBJ databases">
        <title>Complete DNA sequence of /Kuraishia capsulata/ illustrates novel genomic features among budding yeasts (/Saccharomycotina/).</title>
        <authorList>
            <person name="Morales L."/>
            <person name="Noel B."/>
            <person name="Porcel B."/>
            <person name="Marcet-Houben M."/>
            <person name="Hullo M-F."/>
            <person name="Sacerdot C."/>
            <person name="Tekaia F."/>
            <person name="Leh-Louis V."/>
            <person name="Despons L."/>
            <person name="Khanna V."/>
            <person name="Aury J-M."/>
            <person name="Barbe V."/>
            <person name="Couloux A."/>
            <person name="Labadie K."/>
            <person name="Pelletier E."/>
            <person name="Souciet J-L."/>
            <person name="Boekhout T."/>
            <person name="Gabaldon T."/>
            <person name="Wincker P."/>
            <person name="Dujon B."/>
        </authorList>
    </citation>
    <scope>NUCLEOTIDE SEQUENCE</scope>
    <source>
        <strain evidence="2">CBS 1993</strain>
    </source>
</reference>
<dbReference type="Proteomes" id="UP000019384">
    <property type="component" value="Unassembled WGS sequence"/>
</dbReference>
<dbReference type="EMBL" id="HG793125">
    <property type="protein sequence ID" value="CDK24824.1"/>
    <property type="molecule type" value="Genomic_DNA"/>
</dbReference>
<evidence type="ECO:0000256" key="1">
    <source>
        <dbReference type="SAM" id="MobiDB-lite"/>
    </source>
</evidence>
<sequence length="337" mass="38810">MFQLRKVRHLFPLLYRWSSGASGNKRNSLNASLNTSLQGQSTLTARVPKKKFQDVSNDVLQRMNSNFRLHNTITESLKTPTFTRRVESDRSSPPELPRVKFSFQKYRITAQEMKKPIVMPPESTTNPVTEKNPPAQCSADIKGINGVLYRMASVRRFYGYKVLESGWFGMSYYPPHSFVGALRKSKPALVFQFDTSTYLNSKQLKRGLTNLPLKHPFQFEVHRKKTRQLYRKLFWKAFSDLKGIDGVYFVRLSIAPNPRAISQVRESLTKAVQMTLDKTWSYKMNRHFEKNDVNPNWKAINRRAVAAGMPALKPPSAPKSRSSPKQGKAPHKRYPRN</sequence>
<keyword evidence="3" id="KW-1185">Reference proteome</keyword>
<dbReference type="HOGENOM" id="CLU_824024_0_0_1"/>
<evidence type="ECO:0000313" key="3">
    <source>
        <dbReference type="Proteomes" id="UP000019384"/>
    </source>
</evidence>
<dbReference type="OrthoDB" id="3988064at2759"/>
<feature type="region of interest" description="Disordered" evidence="1">
    <location>
        <begin position="308"/>
        <end position="337"/>
    </location>
</feature>
<organism evidence="2 3">
    <name type="scientific">Kuraishia capsulata CBS 1993</name>
    <dbReference type="NCBI Taxonomy" id="1382522"/>
    <lineage>
        <taxon>Eukaryota</taxon>
        <taxon>Fungi</taxon>
        <taxon>Dikarya</taxon>
        <taxon>Ascomycota</taxon>
        <taxon>Saccharomycotina</taxon>
        <taxon>Pichiomycetes</taxon>
        <taxon>Pichiales</taxon>
        <taxon>Pichiaceae</taxon>
        <taxon>Kuraishia</taxon>
    </lineage>
</organism>
<accession>W6MFV4</accession>
<gene>
    <name evidence="2" type="ORF">KUCA_T00000791001</name>
</gene>
<reference evidence="2" key="1">
    <citation type="submission" date="2013-12" db="EMBL/GenBank/DDBJ databases">
        <authorList>
            <person name="Genoscope - CEA"/>
        </authorList>
    </citation>
    <scope>NUCLEOTIDE SEQUENCE</scope>
    <source>
        <strain evidence="2">CBS 1993</strain>
    </source>
</reference>
<evidence type="ECO:0000313" key="2">
    <source>
        <dbReference type="EMBL" id="CDK24824.1"/>
    </source>
</evidence>
<proteinExistence type="predicted"/>
<protein>
    <submittedName>
        <fullName evidence="2">Uncharacterized protein</fullName>
    </submittedName>
</protein>
<name>W6MFV4_9ASCO</name>
<dbReference type="RefSeq" id="XP_022456839.1">
    <property type="nucleotide sequence ID" value="XM_022605364.1"/>
</dbReference>
<dbReference type="GeneID" id="34518227"/>
<feature type="compositionally biased region" description="Basic residues" evidence="1">
    <location>
        <begin position="328"/>
        <end position="337"/>
    </location>
</feature>